<evidence type="ECO:0000256" key="3">
    <source>
        <dbReference type="SAM" id="SignalP"/>
    </source>
</evidence>
<dbReference type="AlphaFoldDB" id="A0A3D9IWW8"/>
<dbReference type="Proteomes" id="UP000256869">
    <property type="component" value="Unassembled WGS sequence"/>
</dbReference>
<dbReference type="InterPro" id="IPR050490">
    <property type="entry name" value="Bact_solute-bd_prot1"/>
</dbReference>
<comment type="caution">
    <text evidence="4">The sequence shown here is derived from an EMBL/GenBank/DDBJ whole genome shotgun (WGS) entry which is preliminary data.</text>
</comment>
<gene>
    <name evidence="4" type="ORF">DFP95_101507</name>
</gene>
<sequence>MRKSLLLIVLSVILVATTAISSVGAATKSITIKVRHTQLGESKQQRLNILNDVLKKVQKEVPGVQFKLDGVDSDVNRKEKLRSEMVINNPPPIFDLFGGSDTQLYVQAGRLLDLTPILKELGLQNKFISLGEFTVNGKVYGLPIGGYQEGYFYNKEYFKAKNLKIPQTLEDLEKLADSIKKDGKTPFAQASKAAWVPLMAANTLWARYAGPDISAGFSTGKTKWNSPEMVAAFNKYADWVKKGYFKEGELGLEYAEQRNQLIRGEAAMMYDGSWASSVFADPKQAGDLTNKIGYFPMPKVSNGKGSQTAVNGGFSNGYGFSAKVKKDKKQMAVIKSFIKNMYNDEMQIRGLEADGVLPSMKVDAGKLAKAKVSDLVKEIIAVGNKSSGAFPAFDSLVQPDVNTALSEGIQKLIGGKITAKAMLDGVQKVQAEANSADD</sequence>
<organism evidence="4 5">
    <name type="scientific">Cohnella lupini</name>
    <dbReference type="NCBI Taxonomy" id="1294267"/>
    <lineage>
        <taxon>Bacteria</taxon>
        <taxon>Bacillati</taxon>
        <taxon>Bacillota</taxon>
        <taxon>Bacilli</taxon>
        <taxon>Bacillales</taxon>
        <taxon>Paenibacillaceae</taxon>
        <taxon>Cohnella</taxon>
    </lineage>
</organism>
<reference evidence="4 5" key="1">
    <citation type="submission" date="2018-07" db="EMBL/GenBank/DDBJ databases">
        <title>Genomic Encyclopedia of Type Strains, Phase III (KMG-III): the genomes of soil and plant-associated and newly described type strains.</title>
        <authorList>
            <person name="Whitman W."/>
        </authorList>
    </citation>
    <scope>NUCLEOTIDE SEQUENCE [LARGE SCALE GENOMIC DNA]</scope>
    <source>
        <strain evidence="4 5">CECT 8236</strain>
    </source>
</reference>
<feature type="chain" id="PRO_5017571643" evidence="3">
    <location>
        <begin position="26"/>
        <end position="438"/>
    </location>
</feature>
<dbReference type="SUPFAM" id="SSF53850">
    <property type="entry name" value="Periplasmic binding protein-like II"/>
    <property type="match status" value="1"/>
</dbReference>
<accession>A0A3D9IWW8</accession>
<evidence type="ECO:0000313" key="5">
    <source>
        <dbReference type="Proteomes" id="UP000256869"/>
    </source>
</evidence>
<dbReference type="OrthoDB" id="9798191at2"/>
<name>A0A3D9IWW8_9BACL</name>
<keyword evidence="3" id="KW-0732">Signal</keyword>
<evidence type="ECO:0000256" key="2">
    <source>
        <dbReference type="ARBA" id="ARBA00022448"/>
    </source>
</evidence>
<keyword evidence="2" id="KW-0813">Transport</keyword>
<proteinExistence type="inferred from homology"/>
<comment type="similarity">
    <text evidence="1">Belongs to the bacterial solute-binding protein 1 family.</text>
</comment>
<dbReference type="PANTHER" id="PTHR43649">
    <property type="entry name" value="ARABINOSE-BINDING PROTEIN-RELATED"/>
    <property type="match status" value="1"/>
</dbReference>
<evidence type="ECO:0000313" key="4">
    <source>
        <dbReference type="EMBL" id="RED66009.1"/>
    </source>
</evidence>
<evidence type="ECO:0000256" key="1">
    <source>
        <dbReference type="ARBA" id="ARBA00008520"/>
    </source>
</evidence>
<feature type="signal peptide" evidence="3">
    <location>
        <begin position="1"/>
        <end position="25"/>
    </location>
</feature>
<dbReference type="EMBL" id="QRDY01000001">
    <property type="protein sequence ID" value="RED66009.1"/>
    <property type="molecule type" value="Genomic_DNA"/>
</dbReference>
<dbReference type="Gene3D" id="3.40.190.10">
    <property type="entry name" value="Periplasmic binding protein-like II"/>
    <property type="match status" value="2"/>
</dbReference>
<dbReference type="PANTHER" id="PTHR43649:SF29">
    <property type="entry name" value="OSMOPROTECTIVE COMPOUNDS-BINDING PROTEIN GGTB"/>
    <property type="match status" value="1"/>
</dbReference>
<protein>
    <submittedName>
        <fullName evidence="4">Carbohydrate ABC transporter substrate-binding protein (CUT1 family)</fullName>
    </submittedName>
</protein>
<keyword evidence="5" id="KW-1185">Reference proteome</keyword>
<dbReference type="RefSeq" id="WP_115990963.1">
    <property type="nucleotide sequence ID" value="NZ_QRDY01000001.1"/>
</dbReference>